<feature type="region of interest" description="Disordered" evidence="1">
    <location>
        <begin position="1"/>
        <end position="30"/>
    </location>
</feature>
<dbReference type="SUPFAM" id="SSF55785">
    <property type="entry name" value="PYP-like sensor domain (PAS domain)"/>
    <property type="match status" value="1"/>
</dbReference>
<dbReference type="InterPro" id="IPR013656">
    <property type="entry name" value="PAS_4"/>
</dbReference>
<evidence type="ECO:0000256" key="2">
    <source>
        <dbReference type="SAM" id="Phobius"/>
    </source>
</evidence>
<dbReference type="InterPro" id="IPR035965">
    <property type="entry name" value="PAS-like_dom_sf"/>
</dbReference>
<dbReference type="PROSITE" id="PS50112">
    <property type="entry name" value="PAS"/>
    <property type="match status" value="1"/>
</dbReference>
<dbReference type="InterPro" id="IPR000014">
    <property type="entry name" value="PAS"/>
</dbReference>
<reference evidence="4" key="1">
    <citation type="submission" date="2016-04" db="EMBL/GenBank/DDBJ databases">
        <authorList>
            <person name="Evans L.H."/>
            <person name="Alamgir A."/>
            <person name="Owens N."/>
            <person name="Weber N.D."/>
            <person name="Virtaneva K."/>
            <person name="Barbian K."/>
            <person name="Babar A."/>
            <person name="Rosenke K."/>
        </authorList>
    </citation>
    <scope>NUCLEOTIDE SEQUENCE</scope>
    <source>
        <strain evidence="4">86</strain>
    </source>
</reference>
<dbReference type="Gene3D" id="3.30.450.290">
    <property type="match status" value="1"/>
</dbReference>
<name>A0A212K317_9DELT</name>
<evidence type="ECO:0000259" key="3">
    <source>
        <dbReference type="PROSITE" id="PS50112"/>
    </source>
</evidence>
<dbReference type="EMBL" id="FLUQ01000002">
    <property type="protein sequence ID" value="SBW05998.1"/>
    <property type="molecule type" value="Genomic_DNA"/>
</dbReference>
<dbReference type="Gene3D" id="3.30.450.20">
    <property type="entry name" value="PAS domain"/>
    <property type="match status" value="1"/>
</dbReference>
<dbReference type="Pfam" id="PF11845">
    <property type="entry name" value="Tll0287-like"/>
    <property type="match status" value="1"/>
</dbReference>
<feature type="domain" description="PAS" evidence="3">
    <location>
        <begin position="169"/>
        <end position="239"/>
    </location>
</feature>
<dbReference type="Pfam" id="PF08448">
    <property type="entry name" value="PAS_4"/>
    <property type="match status" value="1"/>
</dbReference>
<dbReference type="InterPro" id="IPR021796">
    <property type="entry name" value="Tll0287-like_dom"/>
</dbReference>
<organism evidence="4">
    <name type="scientific">uncultured delta proteobacterium</name>
    <dbReference type="NCBI Taxonomy" id="34034"/>
    <lineage>
        <taxon>Bacteria</taxon>
        <taxon>Deltaproteobacteria</taxon>
        <taxon>environmental samples</taxon>
    </lineage>
</organism>
<proteinExistence type="predicted"/>
<evidence type="ECO:0000313" key="4">
    <source>
        <dbReference type="EMBL" id="SBW05998.1"/>
    </source>
</evidence>
<keyword evidence="2" id="KW-0472">Membrane</keyword>
<evidence type="ECO:0000256" key="1">
    <source>
        <dbReference type="SAM" id="MobiDB-lite"/>
    </source>
</evidence>
<gene>
    <name evidence="4" type="ORF">KL86DPRO_20585</name>
</gene>
<feature type="compositionally biased region" description="Basic and acidic residues" evidence="1">
    <location>
        <begin position="1"/>
        <end position="10"/>
    </location>
</feature>
<keyword evidence="2" id="KW-1133">Transmembrane helix</keyword>
<sequence length="294" mass="32168">MTRLVHEIGESRSGVRGHITSNRPIRQENAPDPWETKALERLERGEATEVSDILTVNGKPYLRYISGLPTEASCLPCHAFQGYKVGDIRGGISIDVPMAPFYDAMRSSMKTLWLTHATLWLVVVLGLFFVMRHFVRGIEERGAAMLQLSDHAQDLEERIAERTADLKASQQELQAFMDNVDAGVFMKDTNGAYRFANARFAAMFNLEAEAILGSGNADIFPPSLAAAIDTIEMHVIADGRGAEYRHNTKGEAGSGYSFFIFPILEEDIPVGVGGLVVERTAAPAPSPAWASAPS</sequence>
<keyword evidence="2" id="KW-0812">Transmembrane</keyword>
<protein>
    <recommendedName>
        <fullName evidence="3">PAS domain-containing protein</fullName>
    </recommendedName>
</protein>
<dbReference type="SMART" id="SM00091">
    <property type="entry name" value="PAS"/>
    <property type="match status" value="1"/>
</dbReference>
<feature type="transmembrane region" description="Helical" evidence="2">
    <location>
        <begin position="112"/>
        <end position="131"/>
    </location>
</feature>
<accession>A0A212K317</accession>
<dbReference type="NCBIfam" id="TIGR00229">
    <property type="entry name" value="sensory_box"/>
    <property type="match status" value="1"/>
</dbReference>
<dbReference type="AlphaFoldDB" id="A0A212K317"/>